<keyword evidence="2 3" id="KW-0472">Membrane</keyword>
<evidence type="ECO:0000259" key="6">
    <source>
        <dbReference type="PROSITE" id="PS51123"/>
    </source>
</evidence>
<sequence length="292" mass="31503">MNMRKLALVVSSSLLLGACASMPRGPAPEVVRLQGELQRLHSDQRVAPNAQAELAKADAAVSVLARDGRRLDEELFDHGVYVADRLIRTAEAEGLARFAERHAQELGRERETLLAEARSRDLALARADVNAATTAAAIAQQQAAQEREAASQARLDAQSLRAQLSELQAKETQRGMVVTLGDVLFETNRAELKAGATRSLDQLAQALRSDDRGTVSIEGHTDATGSREHNVDLSLRRAQSVQSYLAGHGVNPARISVRGMGPDFPVADNNSAGGRLQNRRVEVIVQNTVAVR</sequence>
<dbReference type="GO" id="GO:0009279">
    <property type="term" value="C:cell outer membrane"/>
    <property type="evidence" value="ECO:0007669"/>
    <property type="project" value="UniProtKB-SubCell"/>
</dbReference>
<dbReference type="PROSITE" id="PS51257">
    <property type="entry name" value="PROKAR_LIPOPROTEIN"/>
    <property type="match status" value="1"/>
</dbReference>
<dbReference type="SUPFAM" id="SSF103088">
    <property type="entry name" value="OmpA-like"/>
    <property type="match status" value="1"/>
</dbReference>
<dbReference type="PANTHER" id="PTHR30329:SF20">
    <property type="entry name" value="EXPORTED PROTEIN"/>
    <property type="match status" value="1"/>
</dbReference>
<evidence type="ECO:0000256" key="1">
    <source>
        <dbReference type="ARBA" id="ARBA00004442"/>
    </source>
</evidence>
<dbReference type="OrthoDB" id="1149075at2"/>
<dbReference type="InterPro" id="IPR050330">
    <property type="entry name" value="Bact_OuterMem_StrucFunc"/>
</dbReference>
<dbReference type="Proteomes" id="UP000295293">
    <property type="component" value="Unassembled WGS sequence"/>
</dbReference>
<proteinExistence type="predicted"/>
<dbReference type="InterPro" id="IPR006664">
    <property type="entry name" value="OMP_bac"/>
</dbReference>
<evidence type="ECO:0000256" key="4">
    <source>
        <dbReference type="SAM" id="Coils"/>
    </source>
</evidence>
<keyword evidence="4" id="KW-0175">Coiled coil</keyword>
<comment type="subcellular location">
    <subcellularLocation>
        <location evidence="1">Cell outer membrane</location>
    </subcellularLocation>
</comment>
<accession>A0A4R6YQF8</accession>
<evidence type="ECO:0000313" key="7">
    <source>
        <dbReference type="EMBL" id="TDR40068.1"/>
    </source>
</evidence>
<dbReference type="Gene3D" id="3.30.1330.60">
    <property type="entry name" value="OmpA-like domain"/>
    <property type="match status" value="1"/>
</dbReference>
<reference evidence="7 8" key="1">
    <citation type="submission" date="2019-03" db="EMBL/GenBank/DDBJ databases">
        <title>Genomic Encyclopedia of Type Strains, Phase IV (KMG-IV): sequencing the most valuable type-strain genomes for metagenomic binning, comparative biology and taxonomic classification.</title>
        <authorList>
            <person name="Goeker M."/>
        </authorList>
    </citation>
    <scope>NUCLEOTIDE SEQUENCE [LARGE SCALE GENOMIC DNA]</scope>
    <source>
        <strain evidence="7 8">DSM 21667</strain>
    </source>
</reference>
<keyword evidence="8" id="KW-1185">Reference proteome</keyword>
<evidence type="ECO:0000256" key="2">
    <source>
        <dbReference type="ARBA" id="ARBA00023136"/>
    </source>
</evidence>
<dbReference type="PROSITE" id="PS51123">
    <property type="entry name" value="OMPA_2"/>
    <property type="match status" value="1"/>
</dbReference>
<dbReference type="EMBL" id="SNZH01000014">
    <property type="protein sequence ID" value="TDR40068.1"/>
    <property type="molecule type" value="Genomic_DNA"/>
</dbReference>
<organism evidence="7 8">
    <name type="scientific">Tahibacter aquaticus</name>
    <dbReference type="NCBI Taxonomy" id="520092"/>
    <lineage>
        <taxon>Bacteria</taxon>
        <taxon>Pseudomonadati</taxon>
        <taxon>Pseudomonadota</taxon>
        <taxon>Gammaproteobacteria</taxon>
        <taxon>Lysobacterales</taxon>
        <taxon>Rhodanobacteraceae</taxon>
        <taxon>Tahibacter</taxon>
    </lineage>
</organism>
<name>A0A4R6YQF8_9GAMM</name>
<dbReference type="PRINTS" id="PR01021">
    <property type="entry name" value="OMPADOMAIN"/>
</dbReference>
<dbReference type="InterPro" id="IPR036737">
    <property type="entry name" value="OmpA-like_sf"/>
</dbReference>
<dbReference type="Pfam" id="PF00691">
    <property type="entry name" value="OmpA"/>
    <property type="match status" value="1"/>
</dbReference>
<dbReference type="PANTHER" id="PTHR30329">
    <property type="entry name" value="STATOR ELEMENT OF FLAGELLAR MOTOR COMPLEX"/>
    <property type="match status" value="1"/>
</dbReference>
<dbReference type="InterPro" id="IPR006665">
    <property type="entry name" value="OmpA-like"/>
</dbReference>
<gene>
    <name evidence="7" type="ORF">DFR29_114120</name>
</gene>
<dbReference type="CDD" id="cd07185">
    <property type="entry name" value="OmpA_C-like"/>
    <property type="match status" value="1"/>
</dbReference>
<feature type="signal peptide" evidence="5">
    <location>
        <begin position="1"/>
        <end position="20"/>
    </location>
</feature>
<evidence type="ECO:0000256" key="3">
    <source>
        <dbReference type="PROSITE-ProRule" id="PRU00473"/>
    </source>
</evidence>
<dbReference type="RefSeq" id="WP_133820556.1">
    <property type="nucleotide sequence ID" value="NZ_SNZH01000014.1"/>
</dbReference>
<evidence type="ECO:0000313" key="8">
    <source>
        <dbReference type="Proteomes" id="UP000295293"/>
    </source>
</evidence>
<evidence type="ECO:0000256" key="5">
    <source>
        <dbReference type="SAM" id="SignalP"/>
    </source>
</evidence>
<feature type="coiled-coil region" evidence="4">
    <location>
        <begin position="143"/>
        <end position="170"/>
    </location>
</feature>
<comment type="caution">
    <text evidence="7">The sequence shown here is derived from an EMBL/GenBank/DDBJ whole genome shotgun (WGS) entry which is preliminary data.</text>
</comment>
<dbReference type="PRINTS" id="PR01023">
    <property type="entry name" value="NAFLGMOTY"/>
</dbReference>
<protein>
    <submittedName>
        <fullName evidence="7">Outer membrane protein OmpA-like peptidoglycan-associated protein</fullName>
    </submittedName>
</protein>
<keyword evidence="5" id="KW-0732">Signal</keyword>
<feature type="chain" id="PRO_5020756634" evidence="5">
    <location>
        <begin position="21"/>
        <end position="292"/>
    </location>
</feature>
<dbReference type="AlphaFoldDB" id="A0A4R6YQF8"/>
<feature type="domain" description="OmpA-like" evidence="6">
    <location>
        <begin position="172"/>
        <end position="289"/>
    </location>
</feature>